<gene>
    <name evidence="1" type="ORF">Vadar_012707</name>
</gene>
<evidence type="ECO:0000313" key="2">
    <source>
        <dbReference type="Proteomes" id="UP000828048"/>
    </source>
</evidence>
<organism evidence="1 2">
    <name type="scientific">Vaccinium darrowii</name>
    <dbReference type="NCBI Taxonomy" id="229202"/>
    <lineage>
        <taxon>Eukaryota</taxon>
        <taxon>Viridiplantae</taxon>
        <taxon>Streptophyta</taxon>
        <taxon>Embryophyta</taxon>
        <taxon>Tracheophyta</taxon>
        <taxon>Spermatophyta</taxon>
        <taxon>Magnoliopsida</taxon>
        <taxon>eudicotyledons</taxon>
        <taxon>Gunneridae</taxon>
        <taxon>Pentapetalae</taxon>
        <taxon>asterids</taxon>
        <taxon>Ericales</taxon>
        <taxon>Ericaceae</taxon>
        <taxon>Vaccinioideae</taxon>
        <taxon>Vaccinieae</taxon>
        <taxon>Vaccinium</taxon>
    </lineage>
</organism>
<evidence type="ECO:0000313" key="1">
    <source>
        <dbReference type="EMBL" id="KAH7834097.1"/>
    </source>
</evidence>
<dbReference type="EMBL" id="CM037152">
    <property type="protein sequence ID" value="KAH7834097.1"/>
    <property type="molecule type" value="Genomic_DNA"/>
</dbReference>
<comment type="caution">
    <text evidence="1">The sequence shown here is derived from an EMBL/GenBank/DDBJ whole genome shotgun (WGS) entry which is preliminary data.</text>
</comment>
<accession>A0ACB7X0A0</accession>
<sequence length="112" mass="12666">MEGLIPMLFRALKKQRPGHGYRSFSEGSNRSYHMLIASQDSVDGSSHHRRTRSEFQPSTVDHFMDRQEFSRSTSFNKLGSGLAPGFTGNGSRQVGSNAYQGWNETNANLRRR</sequence>
<protein>
    <submittedName>
        <fullName evidence="1">Uncharacterized protein</fullName>
    </submittedName>
</protein>
<name>A0ACB7X0A0_9ERIC</name>
<proteinExistence type="predicted"/>
<keyword evidence="2" id="KW-1185">Reference proteome</keyword>
<dbReference type="Proteomes" id="UP000828048">
    <property type="component" value="Chromosome 2"/>
</dbReference>
<reference evidence="1 2" key="1">
    <citation type="journal article" date="2021" name="Hortic Res">
        <title>High-quality reference genome and annotation aids understanding of berry development for evergreen blueberry (Vaccinium darrowii).</title>
        <authorList>
            <person name="Yu J."/>
            <person name="Hulse-Kemp A.M."/>
            <person name="Babiker E."/>
            <person name="Staton M."/>
        </authorList>
    </citation>
    <scope>NUCLEOTIDE SEQUENCE [LARGE SCALE GENOMIC DNA]</scope>
    <source>
        <strain evidence="2">cv. NJ 8807/NJ 8810</strain>
        <tissue evidence="1">Young leaf</tissue>
    </source>
</reference>